<organism evidence="1 2">
    <name type="scientific">Mycoplasma ovis str. Michigan</name>
    <dbReference type="NCBI Taxonomy" id="1415773"/>
    <lineage>
        <taxon>Bacteria</taxon>
        <taxon>Bacillati</taxon>
        <taxon>Mycoplasmatota</taxon>
        <taxon>Mollicutes</taxon>
        <taxon>Mycoplasmataceae</taxon>
        <taxon>Mycoplasma</taxon>
    </lineage>
</organism>
<gene>
    <name evidence="1" type="ORF">OVS_03420</name>
</gene>
<proteinExistence type="predicted"/>
<reference evidence="1 2" key="1">
    <citation type="journal article" date="2014" name="Genome Announc.">
        <title>Complete Genome Sequence of Mycoplasma ovis Strain Michigan, a Hemoplasma of Sheep with Two Distinct 16S rRNA Genes.</title>
        <authorList>
            <person name="Deshuillers P.L."/>
            <person name="Santos A.P."/>
            <person name="do Nascimento N.C."/>
            <person name="Hampel J.A."/>
            <person name="Bergin I.L."/>
            <person name="Dyson M.C."/>
            <person name="Messick J.B."/>
        </authorList>
    </citation>
    <scope>NUCLEOTIDE SEQUENCE [LARGE SCALE GENOMIC DNA]</scope>
    <source>
        <strain evidence="1 2">Michigan</strain>
    </source>
</reference>
<protein>
    <submittedName>
        <fullName evidence="1">Uncharacterized protein</fullName>
    </submittedName>
</protein>
<evidence type="ECO:0000313" key="1">
    <source>
        <dbReference type="EMBL" id="AHC40435.1"/>
    </source>
</evidence>
<dbReference type="Proteomes" id="UP000018745">
    <property type="component" value="Chromosome"/>
</dbReference>
<evidence type="ECO:0000313" key="2">
    <source>
        <dbReference type="Proteomes" id="UP000018745"/>
    </source>
</evidence>
<accession>A0ABM5P1Y4</accession>
<sequence>MSIREIFMEKLLSRNEKTNRNEWIKTWKQ</sequence>
<name>A0ABM5P1Y4_9MOLU</name>
<keyword evidence="2" id="KW-1185">Reference proteome</keyword>
<dbReference type="EMBL" id="CP006935">
    <property type="protein sequence ID" value="AHC40435.1"/>
    <property type="molecule type" value="Genomic_DNA"/>
</dbReference>